<evidence type="ECO:0000256" key="3">
    <source>
        <dbReference type="ARBA" id="ARBA00023125"/>
    </source>
</evidence>
<evidence type="ECO:0000256" key="1">
    <source>
        <dbReference type="ARBA" id="ARBA00004123"/>
    </source>
</evidence>
<evidence type="ECO:0008006" key="9">
    <source>
        <dbReference type="Google" id="ProtNLM"/>
    </source>
</evidence>
<protein>
    <recommendedName>
        <fullName evidence="9">TF-B3 domain-containing protein</fullName>
    </recommendedName>
</protein>
<feature type="compositionally biased region" description="Polar residues" evidence="6">
    <location>
        <begin position="83"/>
        <end position="97"/>
    </location>
</feature>
<feature type="region of interest" description="Disordered" evidence="6">
    <location>
        <begin position="78"/>
        <end position="103"/>
    </location>
</feature>
<keyword evidence="5" id="KW-0539">Nucleus</keyword>
<dbReference type="InterPro" id="IPR015300">
    <property type="entry name" value="DNA-bd_pseudobarrel_sf"/>
</dbReference>
<evidence type="ECO:0000256" key="5">
    <source>
        <dbReference type="ARBA" id="ARBA00023242"/>
    </source>
</evidence>
<evidence type="ECO:0000313" key="8">
    <source>
        <dbReference type="Proteomes" id="UP000823388"/>
    </source>
</evidence>
<comment type="subcellular location">
    <subcellularLocation>
        <location evidence="1">Nucleus</location>
    </subcellularLocation>
</comment>
<keyword evidence="8" id="KW-1185">Reference proteome</keyword>
<reference evidence="7" key="1">
    <citation type="submission" date="2020-05" db="EMBL/GenBank/DDBJ databases">
        <title>WGS assembly of Panicum virgatum.</title>
        <authorList>
            <person name="Lovell J.T."/>
            <person name="Jenkins J."/>
            <person name="Shu S."/>
            <person name="Juenger T.E."/>
            <person name="Schmutz J."/>
        </authorList>
    </citation>
    <scope>NUCLEOTIDE SEQUENCE</scope>
    <source>
        <strain evidence="7">AP13</strain>
    </source>
</reference>
<name>A0A8T0QLI8_PANVG</name>
<gene>
    <name evidence="7" type="ORF">PVAP13_7KG171219</name>
</gene>
<evidence type="ECO:0000256" key="4">
    <source>
        <dbReference type="ARBA" id="ARBA00023163"/>
    </source>
</evidence>
<proteinExistence type="predicted"/>
<accession>A0A8T0QLI8</accession>
<keyword evidence="4" id="KW-0804">Transcription</keyword>
<sequence length="127" mass="13520">MGSSDNHGARMLLPFSSHKQRIPDPDELLGGSRPTALLVGLSGGKVWRAEVSRDGDGAFLGRGWPEFAAAHGLAAPARGGSWRSGTTAAACSPSRRSTPADASGRSALRLLVNQKKKKILTCHWYQR</sequence>
<evidence type="ECO:0000313" key="7">
    <source>
        <dbReference type="EMBL" id="KAG2571284.1"/>
    </source>
</evidence>
<dbReference type="Gene3D" id="2.40.330.10">
    <property type="entry name" value="DNA-binding pseudobarrel domain"/>
    <property type="match status" value="1"/>
</dbReference>
<evidence type="ECO:0000256" key="6">
    <source>
        <dbReference type="SAM" id="MobiDB-lite"/>
    </source>
</evidence>
<comment type="caution">
    <text evidence="7">The sequence shown here is derived from an EMBL/GenBank/DDBJ whole genome shotgun (WGS) entry which is preliminary data.</text>
</comment>
<dbReference type="GO" id="GO:0003677">
    <property type="term" value="F:DNA binding"/>
    <property type="evidence" value="ECO:0007669"/>
    <property type="project" value="UniProtKB-KW"/>
</dbReference>
<dbReference type="SUPFAM" id="SSF101936">
    <property type="entry name" value="DNA-binding pseudobarrel domain"/>
    <property type="match status" value="1"/>
</dbReference>
<keyword evidence="3" id="KW-0238">DNA-binding</keyword>
<dbReference type="Proteomes" id="UP000823388">
    <property type="component" value="Chromosome 7K"/>
</dbReference>
<organism evidence="7 8">
    <name type="scientific">Panicum virgatum</name>
    <name type="common">Blackwell switchgrass</name>
    <dbReference type="NCBI Taxonomy" id="38727"/>
    <lineage>
        <taxon>Eukaryota</taxon>
        <taxon>Viridiplantae</taxon>
        <taxon>Streptophyta</taxon>
        <taxon>Embryophyta</taxon>
        <taxon>Tracheophyta</taxon>
        <taxon>Spermatophyta</taxon>
        <taxon>Magnoliopsida</taxon>
        <taxon>Liliopsida</taxon>
        <taxon>Poales</taxon>
        <taxon>Poaceae</taxon>
        <taxon>PACMAD clade</taxon>
        <taxon>Panicoideae</taxon>
        <taxon>Panicodae</taxon>
        <taxon>Paniceae</taxon>
        <taxon>Panicinae</taxon>
        <taxon>Panicum</taxon>
        <taxon>Panicum sect. Hiantes</taxon>
    </lineage>
</organism>
<keyword evidence="2" id="KW-0805">Transcription regulation</keyword>
<dbReference type="EMBL" id="CM029049">
    <property type="protein sequence ID" value="KAG2571284.1"/>
    <property type="molecule type" value="Genomic_DNA"/>
</dbReference>
<evidence type="ECO:0000256" key="2">
    <source>
        <dbReference type="ARBA" id="ARBA00023015"/>
    </source>
</evidence>
<dbReference type="AlphaFoldDB" id="A0A8T0QLI8"/>
<dbReference type="GO" id="GO:0005634">
    <property type="term" value="C:nucleus"/>
    <property type="evidence" value="ECO:0007669"/>
    <property type="project" value="UniProtKB-SubCell"/>
</dbReference>